<feature type="transmembrane region" description="Helical" evidence="1">
    <location>
        <begin position="39"/>
        <end position="56"/>
    </location>
</feature>
<evidence type="ECO:0000313" key="2">
    <source>
        <dbReference type="EMBL" id="SUG28007.1"/>
    </source>
</evidence>
<gene>
    <name evidence="2" type="primary">excA</name>
    <name evidence="3" type="ORF">NCTC7295_05642</name>
    <name evidence="2" type="ORF">NCTC7303_00113</name>
</gene>
<evidence type="ECO:0000313" key="5">
    <source>
        <dbReference type="Proteomes" id="UP000255443"/>
    </source>
</evidence>
<dbReference type="EMBL" id="UGWZ01000002">
    <property type="protein sequence ID" value="SUH95421.1"/>
    <property type="molecule type" value="Genomic_DNA"/>
</dbReference>
<feature type="transmembrane region" description="Helical" evidence="1">
    <location>
        <begin position="62"/>
        <end position="79"/>
    </location>
</feature>
<name>A0A379SF10_SALER</name>
<keyword evidence="1" id="KW-0812">Transmembrane</keyword>
<dbReference type="AlphaFoldDB" id="A0A379SF10"/>
<accession>A0A379SF10</accession>
<organism evidence="2 5">
    <name type="scientific">Salmonella enterica subsp. arizonae</name>
    <dbReference type="NCBI Taxonomy" id="59203"/>
    <lineage>
        <taxon>Bacteria</taxon>
        <taxon>Pseudomonadati</taxon>
        <taxon>Pseudomonadota</taxon>
        <taxon>Gammaproteobacteria</taxon>
        <taxon>Enterobacterales</taxon>
        <taxon>Enterobacteriaceae</taxon>
        <taxon>Salmonella</taxon>
    </lineage>
</organism>
<dbReference type="Proteomes" id="UP000254124">
    <property type="component" value="Unassembled WGS sequence"/>
</dbReference>
<evidence type="ECO:0000313" key="4">
    <source>
        <dbReference type="Proteomes" id="UP000254124"/>
    </source>
</evidence>
<protein>
    <submittedName>
        <fullName evidence="2">Surface exclusion protein ExcA</fullName>
    </submittedName>
</protein>
<reference evidence="4 5" key="1">
    <citation type="submission" date="2018-06" db="EMBL/GenBank/DDBJ databases">
        <authorList>
            <consortium name="Pathogen Informatics"/>
            <person name="Doyle S."/>
        </authorList>
    </citation>
    <scope>NUCLEOTIDE SEQUENCE [LARGE SCALE GENOMIC DNA]</scope>
    <source>
        <strain evidence="3 4">NCTC7295</strain>
        <strain evidence="2 5">NCTC7303</strain>
    </source>
</reference>
<dbReference type="EMBL" id="UGXC01000001">
    <property type="protein sequence ID" value="SUG28007.1"/>
    <property type="molecule type" value="Genomic_DNA"/>
</dbReference>
<proteinExistence type="predicted"/>
<evidence type="ECO:0000313" key="3">
    <source>
        <dbReference type="EMBL" id="SUH95421.1"/>
    </source>
</evidence>
<keyword evidence="1" id="KW-0472">Membrane</keyword>
<dbReference type="Proteomes" id="UP000255443">
    <property type="component" value="Unassembled WGS sequence"/>
</dbReference>
<sequence length="225" mass="26128">MTCHKHLMILKYPKVFMEVMDMIGAYAKRGESLSKREQYVFAAVLLYFIFLSPLLIIFGGVIGWGLAIIPPALYFYLGYKKQKRRGTIVKSIVQYIKNQNSKLFAPEEAYEYKSIPSLYFGIDVKKGTMLYVRFYSNNTMDIIGMNIHNFTRTVVTKNHLEIYTKYVDMPMIEFSIGTDSARALANTMHAMAERSYDYPVDFPRMIQEKRKEWEKVAGIPVAEVF</sequence>
<evidence type="ECO:0000256" key="1">
    <source>
        <dbReference type="SAM" id="Phobius"/>
    </source>
</evidence>
<keyword evidence="1" id="KW-1133">Transmembrane helix</keyword>
<dbReference type="NCBIfam" id="NF033891">
    <property type="entry name" value="surf_exc_IncI1"/>
    <property type="match status" value="1"/>
</dbReference>